<name>A0A8J8SWA5_HALGN</name>
<dbReference type="AlphaFoldDB" id="A0A8J8SWA5"/>
<organism evidence="1 2">
    <name type="scientific">Halteria grandinella</name>
    <dbReference type="NCBI Taxonomy" id="5974"/>
    <lineage>
        <taxon>Eukaryota</taxon>
        <taxon>Sar</taxon>
        <taxon>Alveolata</taxon>
        <taxon>Ciliophora</taxon>
        <taxon>Intramacronucleata</taxon>
        <taxon>Spirotrichea</taxon>
        <taxon>Stichotrichia</taxon>
        <taxon>Sporadotrichida</taxon>
        <taxon>Halteriidae</taxon>
        <taxon>Halteria</taxon>
    </lineage>
</organism>
<comment type="caution">
    <text evidence="1">The sequence shown here is derived from an EMBL/GenBank/DDBJ whole genome shotgun (WGS) entry which is preliminary data.</text>
</comment>
<sequence>MKAVCWCGPPSSAFSSSARRVYLTLFFLVADWGRSSLEAVASLGILENLSIFKQFEQFKFSRYSQAPQTTCTYTDRSRPQACSTQQILDMVSQLIQVPPQSLASATHHRLACPNIHLPRPYSLHRSLS</sequence>
<reference evidence="1" key="1">
    <citation type="submission" date="2019-06" db="EMBL/GenBank/DDBJ databases">
        <authorList>
            <person name="Zheng W."/>
        </authorList>
    </citation>
    <scope>NUCLEOTIDE SEQUENCE</scope>
    <source>
        <strain evidence="1">QDHG01</strain>
    </source>
</reference>
<evidence type="ECO:0000313" key="1">
    <source>
        <dbReference type="EMBL" id="TNV73010.1"/>
    </source>
</evidence>
<proteinExistence type="predicted"/>
<protein>
    <submittedName>
        <fullName evidence="1">Uncharacterized protein</fullName>
    </submittedName>
</protein>
<gene>
    <name evidence="1" type="ORF">FGO68_gene8531</name>
</gene>
<keyword evidence="2" id="KW-1185">Reference proteome</keyword>
<dbReference type="Proteomes" id="UP000785679">
    <property type="component" value="Unassembled WGS sequence"/>
</dbReference>
<evidence type="ECO:0000313" key="2">
    <source>
        <dbReference type="Proteomes" id="UP000785679"/>
    </source>
</evidence>
<dbReference type="EMBL" id="RRYP01020180">
    <property type="protein sequence ID" value="TNV73010.1"/>
    <property type="molecule type" value="Genomic_DNA"/>
</dbReference>
<accession>A0A8J8SWA5</accession>